<protein>
    <submittedName>
        <fullName evidence="4">Methylated-DNA--protein-cysteine methyltransferase</fullName>
    </submittedName>
</protein>
<sequence>MTPAQPQPPAHKRIAAVLSVVRVIPVGNVATYGEVGKVAGCGARYVGWVLGHHTGDAPWWRVVNAQGKTHAPARVTALWEEEGIAYRGERADLSRHGLDTEELREMQRRG</sequence>
<dbReference type="SUPFAM" id="SSF46767">
    <property type="entry name" value="Methylated DNA-protein cysteine methyltransferase, C-terminal domain"/>
    <property type="match status" value="1"/>
</dbReference>
<proteinExistence type="predicted"/>
<keyword evidence="4" id="KW-0489">Methyltransferase</keyword>
<dbReference type="PANTHER" id="PTHR42942">
    <property type="entry name" value="6-O-METHYLGUANINE DNA METHYLTRANSFERASE"/>
    <property type="match status" value="1"/>
</dbReference>
<dbReference type="InterPro" id="IPR014048">
    <property type="entry name" value="MethylDNA_cys_MeTrfase_DNA-bd"/>
</dbReference>
<dbReference type="InterPro" id="IPR036388">
    <property type="entry name" value="WH-like_DNA-bd_sf"/>
</dbReference>
<evidence type="ECO:0000256" key="1">
    <source>
        <dbReference type="ARBA" id="ARBA00022763"/>
    </source>
</evidence>
<evidence type="ECO:0000259" key="2">
    <source>
        <dbReference type="Pfam" id="PF01035"/>
    </source>
</evidence>
<evidence type="ECO:0000313" key="5">
    <source>
        <dbReference type="Proteomes" id="UP000185479"/>
    </source>
</evidence>
<dbReference type="InterPro" id="IPR052520">
    <property type="entry name" value="ATL_DNA_repair"/>
</dbReference>
<dbReference type="AlphaFoldDB" id="A0A1L7CJA3"/>
<reference evidence="3 5" key="1">
    <citation type="submission" date="2014-08" db="EMBL/GenBank/DDBJ databases">
        <title>Complete genome sequence of Corynebacterium flavescens OJ8(T)(=DSM 20296(T)), isolated from cheese.</title>
        <authorList>
            <person name="Ruckert C."/>
            <person name="Albersmeier A."/>
            <person name="Winkler A."/>
            <person name="Kalinowski J."/>
        </authorList>
    </citation>
    <scope>NUCLEOTIDE SEQUENCE [LARGE SCALE GENOMIC DNA]</scope>
    <source>
        <strain evidence="3 5">OJ8</strain>
    </source>
</reference>
<keyword evidence="1" id="KW-0227">DNA damage</keyword>
<dbReference type="GO" id="GO:0008168">
    <property type="term" value="F:methyltransferase activity"/>
    <property type="evidence" value="ECO:0007669"/>
    <property type="project" value="UniProtKB-KW"/>
</dbReference>
<reference evidence="4 6" key="2">
    <citation type="submission" date="2019-06" db="EMBL/GenBank/DDBJ databases">
        <title>Whole genome shotgun sequence of Corynebacterium flavescens NBRC 14136.</title>
        <authorList>
            <person name="Hosoyama A."/>
            <person name="Uohara A."/>
            <person name="Ohji S."/>
            <person name="Ichikawa N."/>
        </authorList>
    </citation>
    <scope>NUCLEOTIDE SEQUENCE [LARGE SCALE GENOMIC DNA]</scope>
    <source>
        <strain evidence="4 6">NBRC 14136</strain>
    </source>
</reference>
<gene>
    <name evidence="4" type="ORF">CFL01nite_09110</name>
    <name evidence="3" type="ORF">CFLV_00860</name>
</gene>
<dbReference type="GO" id="GO:0006281">
    <property type="term" value="P:DNA repair"/>
    <property type="evidence" value="ECO:0007669"/>
    <property type="project" value="InterPro"/>
</dbReference>
<dbReference type="Proteomes" id="UP000315353">
    <property type="component" value="Unassembled WGS sequence"/>
</dbReference>
<dbReference type="Gene3D" id="1.10.10.10">
    <property type="entry name" value="Winged helix-like DNA-binding domain superfamily/Winged helix DNA-binding domain"/>
    <property type="match status" value="1"/>
</dbReference>
<dbReference type="RefSeq" id="WP_075728893.1">
    <property type="nucleotide sequence ID" value="NZ_BJNB01000010.1"/>
</dbReference>
<dbReference type="InterPro" id="IPR036217">
    <property type="entry name" value="MethylDNA_cys_MeTrfase_DNAb"/>
</dbReference>
<evidence type="ECO:0000313" key="6">
    <source>
        <dbReference type="Proteomes" id="UP000315353"/>
    </source>
</evidence>
<dbReference type="CDD" id="cd06445">
    <property type="entry name" value="ATase"/>
    <property type="match status" value="1"/>
</dbReference>
<keyword evidence="4" id="KW-0808">Transferase</keyword>
<dbReference type="OrthoDB" id="9132167at2"/>
<name>A0A1L7CJA3_CORFL</name>
<dbReference type="STRING" id="28028.CFLV_00860"/>
<organism evidence="3 5">
    <name type="scientific">Corynebacterium flavescens</name>
    <dbReference type="NCBI Taxonomy" id="28028"/>
    <lineage>
        <taxon>Bacteria</taxon>
        <taxon>Bacillati</taxon>
        <taxon>Actinomycetota</taxon>
        <taxon>Actinomycetes</taxon>
        <taxon>Mycobacteriales</taxon>
        <taxon>Corynebacteriaceae</taxon>
        <taxon>Corynebacterium</taxon>
    </lineage>
</organism>
<evidence type="ECO:0000313" key="4">
    <source>
        <dbReference type="EMBL" id="GEB97416.1"/>
    </source>
</evidence>
<keyword evidence="5" id="KW-1185">Reference proteome</keyword>
<evidence type="ECO:0000313" key="3">
    <source>
        <dbReference type="EMBL" id="APT85895.1"/>
    </source>
</evidence>
<dbReference type="Pfam" id="PF01035">
    <property type="entry name" value="DNA_binding_1"/>
    <property type="match status" value="1"/>
</dbReference>
<dbReference type="KEGG" id="cfc:CFLV_00860"/>
<dbReference type="GeneID" id="82879273"/>
<dbReference type="GO" id="GO:0032259">
    <property type="term" value="P:methylation"/>
    <property type="evidence" value="ECO:0007669"/>
    <property type="project" value="UniProtKB-KW"/>
</dbReference>
<dbReference type="EMBL" id="BJNB01000010">
    <property type="protein sequence ID" value="GEB97416.1"/>
    <property type="molecule type" value="Genomic_DNA"/>
</dbReference>
<accession>A0A1L7CJA3</accession>
<dbReference type="Proteomes" id="UP000185479">
    <property type="component" value="Chromosome"/>
</dbReference>
<dbReference type="PANTHER" id="PTHR42942:SF1">
    <property type="entry name" value="ALKYLTRANSFERASE-LIKE PROTEIN 1"/>
    <property type="match status" value="1"/>
</dbReference>
<feature type="domain" description="Methylated-DNA-[protein]-cysteine S-methyltransferase DNA binding" evidence="2">
    <location>
        <begin position="16"/>
        <end position="81"/>
    </location>
</feature>
<dbReference type="EMBL" id="CP009246">
    <property type="protein sequence ID" value="APT85895.1"/>
    <property type="molecule type" value="Genomic_DNA"/>
</dbReference>